<evidence type="ECO:0000313" key="3">
    <source>
        <dbReference type="Proteomes" id="UP000053958"/>
    </source>
</evidence>
<gene>
    <name evidence="2" type="ORF">T310_0023</name>
</gene>
<proteinExistence type="predicted"/>
<comment type="caution">
    <text evidence="2">The sequence shown here is derived from an EMBL/GenBank/DDBJ whole genome shotgun (WGS) entry which is preliminary data.</text>
</comment>
<keyword evidence="3" id="KW-1185">Reference proteome</keyword>
<organism evidence="2 3">
    <name type="scientific">Rasamsonia emersonii (strain ATCC 16479 / CBS 393.64 / IMI 116815)</name>
    <dbReference type="NCBI Taxonomy" id="1408163"/>
    <lineage>
        <taxon>Eukaryota</taxon>
        <taxon>Fungi</taxon>
        <taxon>Dikarya</taxon>
        <taxon>Ascomycota</taxon>
        <taxon>Pezizomycotina</taxon>
        <taxon>Eurotiomycetes</taxon>
        <taxon>Eurotiomycetidae</taxon>
        <taxon>Eurotiales</taxon>
        <taxon>Trichocomaceae</taxon>
        <taxon>Rasamsonia</taxon>
    </lineage>
</organism>
<dbReference type="EMBL" id="LASV01000004">
    <property type="protein sequence ID" value="KKA25929.1"/>
    <property type="molecule type" value="Genomic_DNA"/>
</dbReference>
<feature type="region of interest" description="Disordered" evidence="1">
    <location>
        <begin position="32"/>
        <end position="57"/>
    </location>
</feature>
<sequence>MRAYPVLIPSCCPLNFIELFQQDYSIRNAIRKQKRRRPDIPPGHCTPRPDLDKGIPPHRHIRRVDVTQVRNGQRNQVVPQHTRLRRAVHDAYPHEHQEQVDIAQLVRHSDGAGMERRWGRRHRGRLAREEILQVKDHARKAGDPAGRCHRIALPSVEVLSGRNVVWITAMMKGDNRTKSRSLKTLETEHGWPLEDTHKEIGSRTAKRM</sequence>
<protein>
    <submittedName>
        <fullName evidence="2">Uncharacterized protein</fullName>
    </submittedName>
</protein>
<evidence type="ECO:0000313" key="2">
    <source>
        <dbReference type="EMBL" id="KKA25929.1"/>
    </source>
</evidence>
<dbReference type="AlphaFoldDB" id="A0A0F4Z5V4"/>
<evidence type="ECO:0000256" key="1">
    <source>
        <dbReference type="SAM" id="MobiDB-lite"/>
    </source>
</evidence>
<dbReference type="RefSeq" id="XP_013332541.1">
    <property type="nucleotide sequence ID" value="XM_013477087.1"/>
</dbReference>
<accession>A0A0F4Z5V4</accession>
<dbReference type="Proteomes" id="UP000053958">
    <property type="component" value="Unassembled WGS sequence"/>
</dbReference>
<dbReference type="GeneID" id="25312087"/>
<reference evidence="2 3" key="1">
    <citation type="submission" date="2015-04" db="EMBL/GenBank/DDBJ databases">
        <authorList>
            <person name="Heijne W.H."/>
            <person name="Fedorova N.D."/>
            <person name="Nierman W.C."/>
            <person name="Vollebregt A.W."/>
            <person name="Zhao Z."/>
            <person name="Wu L."/>
            <person name="Kumar M."/>
            <person name="Stam H."/>
            <person name="van den Berg M.A."/>
            <person name="Pel H.J."/>
        </authorList>
    </citation>
    <scope>NUCLEOTIDE SEQUENCE [LARGE SCALE GENOMIC DNA]</scope>
    <source>
        <strain evidence="2 3">CBS 393.64</strain>
    </source>
</reference>
<name>A0A0F4Z5V4_RASE3</name>